<evidence type="ECO:0000313" key="2">
    <source>
        <dbReference type="Proteomes" id="UP001152523"/>
    </source>
</evidence>
<name>A0AAV0D843_9ASTE</name>
<feature type="non-terminal residue" evidence="1">
    <location>
        <position position="100"/>
    </location>
</feature>
<accession>A0AAV0D843</accession>
<organism evidence="1 2">
    <name type="scientific">Cuscuta epithymum</name>
    <dbReference type="NCBI Taxonomy" id="186058"/>
    <lineage>
        <taxon>Eukaryota</taxon>
        <taxon>Viridiplantae</taxon>
        <taxon>Streptophyta</taxon>
        <taxon>Embryophyta</taxon>
        <taxon>Tracheophyta</taxon>
        <taxon>Spermatophyta</taxon>
        <taxon>Magnoliopsida</taxon>
        <taxon>eudicotyledons</taxon>
        <taxon>Gunneridae</taxon>
        <taxon>Pentapetalae</taxon>
        <taxon>asterids</taxon>
        <taxon>lamiids</taxon>
        <taxon>Solanales</taxon>
        <taxon>Convolvulaceae</taxon>
        <taxon>Cuscuteae</taxon>
        <taxon>Cuscuta</taxon>
        <taxon>Cuscuta subgen. Cuscuta</taxon>
    </lineage>
</organism>
<keyword evidence="2" id="KW-1185">Reference proteome</keyword>
<sequence length="100" mass="11785">MDLRSRRRGKEAEGVKSQNMDRIIEPSDCLNATEKLIYRWVMQKDAKKKDEIIFKFKDLTIMRADMLTLGDKEHMSMKVLDAWTVYLNSNEKLRSKDSPC</sequence>
<dbReference type="Proteomes" id="UP001152523">
    <property type="component" value="Unassembled WGS sequence"/>
</dbReference>
<reference evidence="1" key="1">
    <citation type="submission" date="2022-07" db="EMBL/GenBank/DDBJ databases">
        <authorList>
            <person name="Macas J."/>
            <person name="Novak P."/>
            <person name="Neumann P."/>
        </authorList>
    </citation>
    <scope>NUCLEOTIDE SEQUENCE</scope>
</reference>
<gene>
    <name evidence="1" type="ORF">CEPIT_LOCUS12076</name>
</gene>
<evidence type="ECO:0000313" key="1">
    <source>
        <dbReference type="EMBL" id="CAH9092379.1"/>
    </source>
</evidence>
<dbReference type="AlphaFoldDB" id="A0AAV0D843"/>
<comment type="caution">
    <text evidence="1">The sequence shown here is derived from an EMBL/GenBank/DDBJ whole genome shotgun (WGS) entry which is preliminary data.</text>
</comment>
<proteinExistence type="predicted"/>
<dbReference type="EMBL" id="CAMAPF010000073">
    <property type="protein sequence ID" value="CAH9092379.1"/>
    <property type="molecule type" value="Genomic_DNA"/>
</dbReference>
<protein>
    <submittedName>
        <fullName evidence="1">Uncharacterized protein</fullName>
    </submittedName>
</protein>